<reference evidence="1 2" key="1">
    <citation type="journal article" date="2023" name="IMA Fungus">
        <title>Comparative genomic study of the Penicillium genus elucidates a diverse pangenome and 15 lateral gene transfer events.</title>
        <authorList>
            <person name="Petersen C."/>
            <person name="Sorensen T."/>
            <person name="Nielsen M.R."/>
            <person name="Sondergaard T.E."/>
            <person name="Sorensen J.L."/>
            <person name="Fitzpatrick D.A."/>
            <person name="Frisvad J.C."/>
            <person name="Nielsen K.L."/>
        </authorList>
    </citation>
    <scope>NUCLEOTIDE SEQUENCE [LARGE SCALE GENOMIC DNA]</scope>
    <source>
        <strain evidence="1 2">IBT 29057</strain>
    </source>
</reference>
<keyword evidence="2" id="KW-1185">Reference proteome</keyword>
<protein>
    <submittedName>
        <fullName evidence="1">Uncharacterized protein</fullName>
    </submittedName>
</protein>
<sequence length="139" mass="14643">MAAREFNLTFEVAPLPMNVQHLVVSASLRDENSTAAAVGLGGSLTASVRSRSDNAMSGYAKFSSLMISRPGKYRVRVMLSAASYNGVVTKEYVDSGVINVNAAAPAAQRPTPLQAGTLQRLTAENLDISAADIAKWQAA</sequence>
<dbReference type="AlphaFoldDB" id="A0AAD6DX64"/>
<gene>
    <name evidence="1" type="ORF">N7450_002995</name>
</gene>
<dbReference type="EMBL" id="JAQJAC010000002">
    <property type="protein sequence ID" value="KAJ5596537.1"/>
    <property type="molecule type" value="Genomic_DNA"/>
</dbReference>
<name>A0AAD6DX64_9EURO</name>
<dbReference type="Proteomes" id="UP001216150">
    <property type="component" value="Unassembled WGS sequence"/>
</dbReference>
<comment type="caution">
    <text evidence="1">The sequence shown here is derived from an EMBL/GenBank/DDBJ whole genome shotgun (WGS) entry which is preliminary data.</text>
</comment>
<evidence type="ECO:0000313" key="1">
    <source>
        <dbReference type="EMBL" id="KAJ5596537.1"/>
    </source>
</evidence>
<organism evidence="1 2">
    <name type="scientific">Penicillium hetheringtonii</name>
    <dbReference type="NCBI Taxonomy" id="911720"/>
    <lineage>
        <taxon>Eukaryota</taxon>
        <taxon>Fungi</taxon>
        <taxon>Dikarya</taxon>
        <taxon>Ascomycota</taxon>
        <taxon>Pezizomycotina</taxon>
        <taxon>Eurotiomycetes</taxon>
        <taxon>Eurotiomycetidae</taxon>
        <taxon>Eurotiales</taxon>
        <taxon>Aspergillaceae</taxon>
        <taxon>Penicillium</taxon>
    </lineage>
</organism>
<proteinExistence type="predicted"/>
<accession>A0AAD6DX64</accession>
<evidence type="ECO:0000313" key="2">
    <source>
        <dbReference type="Proteomes" id="UP001216150"/>
    </source>
</evidence>